<protein>
    <submittedName>
        <fullName evidence="1">Uncharacterized protein</fullName>
    </submittedName>
</protein>
<dbReference type="AlphaFoldDB" id="I4EN06"/>
<keyword evidence="2" id="KW-1185">Reference proteome</keyword>
<comment type="caution">
    <text evidence="1">The sequence shown here is derived from an EMBL/GenBank/DDBJ whole genome shotgun (WGS) entry which is preliminary data.</text>
</comment>
<proteinExistence type="predicted"/>
<reference evidence="1 2" key="1">
    <citation type="journal article" date="2012" name="ISME J.">
        <title>Nitrification expanded: discovery, physiology and genomics of a nitrite-oxidizing bacterium from the phylum Chloroflexi.</title>
        <authorList>
            <person name="Sorokin D.Y."/>
            <person name="Lucker S."/>
            <person name="Vejmelkova D."/>
            <person name="Kostrikina N.A."/>
            <person name="Kleerebezem R."/>
            <person name="Rijpstra W.I."/>
            <person name="Damste J.S."/>
            <person name="Le Paslier D."/>
            <person name="Muyzer G."/>
            <person name="Wagner M."/>
            <person name="van Loosdrecht M.C."/>
            <person name="Daims H."/>
        </authorList>
    </citation>
    <scope>NUCLEOTIDE SEQUENCE [LARGE SCALE GENOMIC DNA]</scope>
    <source>
        <strain evidence="2">none</strain>
    </source>
</reference>
<organism evidence="1 2">
    <name type="scientific">Nitrolancea hollandica Lb</name>
    <dbReference type="NCBI Taxonomy" id="1129897"/>
    <lineage>
        <taxon>Bacteria</taxon>
        <taxon>Pseudomonadati</taxon>
        <taxon>Thermomicrobiota</taxon>
        <taxon>Thermomicrobia</taxon>
        <taxon>Sphaerobacterales</taxon>
        <taxon>Sphaerobacterineae</taxon>
        <taxon>Sphaerobacteraceae</taxon>
        <taxon>Nitrolancea</taxon>
    </lineage>
</organism>
<gene>
    <name evidence="1" type="ORF">NITHO_7000002</name>
</gene>
<evidence type="ECO:0000313" key="2">
    <source>
        <dbReference type="Proteomes" id="UP000004221"/>
    </source>
</evidence>
<name>I4EN06_9BACT</name>
<evidence type="ECO:0000313" key="1">
    <source>
        <dbReference type="EMBL" id="CCF86069.1"/>
    </source>
</evidence>
<accession>I4EN06</accession>
<dbReference type="Proteomes" id="UP000004221">
    <property type="component" value="Unassembled WGS sequence"/>
</dbReference>
<sequence>MPIFITNLLGRLCWVVLVTHPTNHGKPHRHILRMWPCENDEFLPNDSRKQTAAGLARAG</sequence>
<dbReference type="EMBL" id="CAGS01000669">
    <property type="protein sequence ID" value="CCF86069.1"/>
    <property type="molecule type" value="Genomic_DNA"/>
</dbReference>